<keyword evidence="6" id="KW-1185">Reference proteome</keyword>
<feature type="chain" id="PRO_5015051264" evidence="2">
    <location>
        <begin position="22"/>
        <end position="282"/>
    </location>
</feature>
<evidence type="ECO:0000313" key="6">
    <source>
        <dbReference type="Proteomes" id="UP000831156"/>
    </source>
</evidence>
<organism evidence="3 5">
    <name type="scientific">Plasmodium gaboni</name>
    <dbReference type="NCBI Taxonomy" id="647221"/>
    <lineage>
        <taxon>Eukaryota</taxon>
        <taxon>Sar</taxon>
        <taxon>Alveolata</taxon>
        <taxon>Apicomplexa</taxon>
        <taxon>Aconoidasida</taxon>
        <taxon>Haemosporida</taxon>
        <taxon>Plasmodiidae</taxon>
        <taxon>Plasmodium</taxon>
        <taxon>Plasmodium (Laverania)</taxon>
    </lineage>
</organism>
<evidence type="ECO:0000256" key="2">
    <source>
        <dbReference type="SAM" id="SignalP"/>
    </source>
</evidence>
<proteinExistence type="predicted"/>
<feature type="compositionally biased region" description="Acidic residues" evidence="1">
    <location>
        <begin position="245"/>
        <end position="268"/>
    </location>
</feature>
<dbReference type="Proteomes" id="UP000831156">
    <property type="component" value="Chromosome 14"/>
</dbReference>
<sequence length="282" mass="32876">MKVSYIFSFFLLFFVYKNTNTVVCDNGYGDLAATSALTAVIKDPISLTIKDLYEHGVKNPFTKIIHKLKKFIRYRKVLRWSRMWWVLLVREIVGDNTIERKTEKALREIWDQCTIAVYNNTLNAVESKPLLFLHGILNECRNNFATKLRQDPSLIVAKIDQIIKSQIYRFWVSEPYLKIGRSHTLYTHITPDVVPQLPKECTLKHLSSYMEEKLKTMESKKNIESGKYEFDVDSSETDSTKDDSKPDDDDDDDDDNFDDDTVEEDEASGDLFKDEKNDEKKE</sequence>
<gene>
    <name evidence="4" type="ORF">PGABG01_1469800</name>
    <name evidence="3" type="ORF">PGSY75_1471100</name>
</gene>
<dbReference type="AlphaFoldDB" id="A0A151LBF2"/>
<evidence type="ECO:0000313" key="4">
    <source>
        <dbReference type="EMBL" id="SOV19826.1"/>
    </source>
</evidence>
<keyword evidence="2" id="KW-0732">Signal</keyword>
<evidence type="ECO:0000313" key="5">
    <source>
        <dbReference type="Proteomes" id="UP000076004"/>
    </source>
</evidence>
<reference evidence="4" key="2">
    <citation type="submission" date="2016-09" db="EMBL/GenBank/DDBJ databases">
        <authorList>
            <consortium name="Pathogen Informatics"/>
            <person name="Sun Q."/>
            <person name="Inoue M."/>
        </authorList>
    </citation>
    <scope>NUCLEOTIDE SEQUENCE</scope>
</reference>
<protein>
    <submittedName>
        <fullName evidence="3">Exported protein 2</fullName>
    </submittedName>
</protein>
<dbReference type="RefSeq" id="XP_018639761.1">
    <property type="nucleotide sequence ID" value="XM_018788389.1"/>
</dbReference>
<name>A0A151LBF2_9APIC</name>
<evidence type="ECO:0000256" key="1">
    <source>
        <dbReference type="SAM" id="MobiDB-lite"/>
    </source>
</evidence>
<dbReference type="VEuPathDB" id="PlasmoDB:PGABG01_1469800"/>
<feature type="compositionally biased region" description="Basic and acidic residues" evidence="1">
    <location>
        <begin position="271"/>
        <end position="282"/>
    </location>
</feature>
<feature type="region of interest" description="Disordered" evidence="1">
    <location>
        <begin position="225"/>
        <end position="282"/>
    </location>
</feature>
<dbReference type="VEuPathDB" id="PlasmoDB:PGSY75_1471100"/>
<dbReference type="GeneID" id="29778990"/>
<dbReference type="EMBL" id="LVLB01000015">
    <property type="protein sequence ID" value="KYN96295.1"/>
    <property type="molecule type" value="Genomic_DNA"/>
</dbReference>
<accession>A0A151LBF2</accession>
<dbReference type="OrthoDB" id="391739at2759"/>
<feature type="signal peptide" evidence="2">
    <location>
        <begin position="1"/>
        <end position="21"/>
    </location>
</feature>
<reference evidence="3 5" key="1">
    <citation type="journal article" date="2016" name="Nat. Commun.">
        <title>Genomes of cryptic chimpanzee Plasmodium species reveal key evolutionary events leading to human malaria.</title>
        <authorList>
            <person name="Sundararaman S.A."/>
            <person name="Plenderleith L.J."/>
            <person name="Liu W."/>
            <person name="Loy D.E."/>
            <person name="Learn G.H."/>
            <person name="Li Y."/>
            <person name="Shaw K.S."/>
            <person name="Ayouba A."/>
            <person name="Peeters M."/>
            <person name="Speede S."/>
            <person name="Shaw G.M."/>
            <person name="Bushman F.D."/>
            <person name="Brisson D."/>
            <person name="Rayner J.C."/>
            <person name="Sharp P.M."/>
            <person name="Hahn B.H."/>
        </authorList>
    </citation>
    <scope>NUCLEOTIDE SEQUENCE [LARGE SCALE GENOMIC DNA]</scope>
    <source>
        <strain evidence="3 5">SY75</strain>
    </source>
</reference>
<dbReference type="Proteomes" id="UP000076004">
    <property type="component" value="Unassembled WGS sequence"/>
</dbReference>
<dbReference type="EMBL" id="LT969437">
    <property type="protein sequence ID" value="SOV19826.1"/>
    <property type="molecule type" value="Genomic_DNA"/>
</dbReference>
<evidence type="ECO:0000313" key="3">
    <source>
        <dbReference type="EMBL" id="KYN96295.1"/>
    </source>
</evidence>
<dbReference type="KEGG" id="pgab:PGSY75_1471100"/>